<keyword evidence="4 5" id="KW-0472">Membrane</keyword>
<proteinExistence type="predicted"/>
<name>A0A8H7BZ44_9FUNG</name>
<evidence type="ECO:0000256" key="1">
    <source>
        <dbReference type="ARBA" id="ARBA00004141"/>
    </source>
</evidence>
<evidence type="ECO:0000256" key="4">
    <source>
        <dbReference type="ARBA" id="ARBA00023136"/>
    </source>
</evidence>
<evidence type="ECO:0000256" key="3">
    <source>
        <dbReference type="ARBA" id="ARBA00022989"/>
    </source>
</evidence>
<accession>A0A8H7BZ44</accession>
<feature type="transmembrane region" description="Helical" evidence="5">
    <location>
        <begin position="199"/>
        <end position="221"/>
    </location>
</feature>
<feature type="transmembrane region" description="Helical" evidence="5">
    <location>
        <begin position="77"/>
        <end position="101"/>
    </location>
</feature>
<dbReference type="PANTHER" id="PTHR23112">
    <property type="entry name" value="G PROTEIN-COUPLED RECEPTOR 157-RELATED"/>
    <property type="match status" value="1"/>
</dbReference>
<dbReference type="PANTHER" id="PTHR23112:SF0">
    <property type="entry name" value="TRANSMEMBRANE PROTEIN 116"/>
    <property type="match status" value="1"/>
</dbReference>
<keyword evidence="7" id="KW-1185">Reference proteome</keyword>
<comment type="subcellular location">
    <subcellularLocation>
        <location evidence="1">Membrane</location>
        <topology evidence="1">Multi-pass membrane protein</topology>
    </subcellularLocation>
</comment>
<protein>
    <recommendedName>
        <fullName evidence="8">G-protein coupled receptors family 2 profile 2 domain-containing protein</fullName>
    </recommendedName>
</protein>
<organism evidence="6 7">
    <name type="scientific">Apophysomyces ossiformis</name>
    <dbReference type="NCBI Taxonomy" id="679940"/>
    <lineage>
        <taxon>Eukaryota</taxon>
        <taxon>Fungi</taxon>
        <taxon>Fungi incertae sedis</taxon>
        <taxon>Mucoromycota</taxon>
        <taxon>Mucoromycotina</taxon>
        <taxon>Mucoromycetes</taxon>
        <taxon>Mucorales</taxon>
        <taxon>Mucorineae</taxon>
        <taxon>Mucoraceae</taxon>
        <taxon>Apophysomyces</taxon>
    </lineage>
</organism>
<keyword evidence="3 5" id="KW-1133">Transmembrane helix</keyword>
<feature type="transmembrane region" description="Helical" evidence="5">
    <location>
        <begin position="113"/>
        <end position="137"/>
    </location>
</feature>
<dbReference type="AlphaFoldDB" id="A0A8H7BZ44"/>
<dbReference type="EMBL" id="JABAYA010000008">
    <property type="protein sequence ID" value="KAF7731706.1"/>
    <property type="molecule type" value="Genomic_DNA"/>
</dbReference>
<evidence type="ECO:0008006" key="8">
    <source>
        <dbReference type="Google" id="ProtNLM"/>
    </source>
</evidence>
<reference evidence="6" key="1">
    <citation type="submission" date="2020-01" db="EMBL/GenBank/DDBJ databases">
        <title>Genome Sequencing of Three Apophysomyces-Like Fungal Strains Confirms a Novel Fungal Genus in the Mucoromycota with divergent Burkholderia-like Endosymbiotic Bacteria.</title>
        <authorList>
            <person name="Stajich J.E."/>
            <person name="Macias A.M."/>
            <person name="Carter-House D."/>
            <person name="Lovett B."/>
            <person name="Kasson L.R."/>
            <person name="Berry K."/>
            <person name="Grigoriev I."/>
            <person name="Chang Y."/>
            <person name="Spatafora J."/>
            <person name="Kasson M.T."/>
        </authorList>
    </citation>
    <scope>NUCLEOTIDE SEQUENCE</scope>
    <source>
        <strain evidence="6">NRRL A-21654</strain>
    </source>
</reference>
<feature type="transmembrane region" description="Helical" evidence="5">
    <location>
        <begin position="255"/>
        <end position="275"/>
    </location>
</feature>
<evidence type="ECO:0000313" key="6">
    <source>
        <dbReference type="EMBL" id="KAF7731706.1"/>
    </source>
</evidence>
<dbReference type="GO" id="GO:0007189">
    <property type="term" value="P:adenylate cyclase-activating G protein-coupled receptor signaling pathway"/>
    <property type="evidence" value="ECO:0007669"/>
    <property type="project" value="TreeGrafter"/>
</dbReference>
<evidence type="ECO:0000313" key="7">
    <source>
        <dbReference type="Proteomes" id="UP000605846"/>
    </source>
</evidence>
<feature type="transmembrane region" description="Helical" evidence="5">
    <location>
        <begin position="290"/>
        <end position="311"/>
    </location>
</feature>
<dbReference type="GO" id="GO:0005886">
    <property type="term" value="C:plasma membrane"/>
    <property type="evidence" value="ECO:0007669"/>
    <property type="project" value="TreeGrafter"/>
</dbReference>
<feature type="transmembrane region" description="Helical" evidence="5">
    <location>
        <begin position="42"/>
        <end position="65"/>
    </location>
</feature>
<evidence type="ECO:0000256" key="2">
    <source>
        <dbReference type="ARBA" id="ARBA00022692"/>
    </source>
</evidence>
<gene>
    <name evidence="6" type="ORF">EC973_008878</name>
</gene>
<dbReference type="Proteomes" id="UP000605846">
    <property type="component" value="Unassembled WGS sequence"/>
</dbReference>
<dbReference type="GO" id="GO:0004930">
    <property type="term" value="F:G protein-coupled receptor activity"/>
    <property type="evidence" value="ECO:0007669"/>
    <property type="project" value="TreeGrafter"/>
</dbReference>
<sequence length="458" mass="51180">MAVNITDIYPNTPTPHLPVDSWDFDPGHQMVMSGDLAAAFPYLNLILNSMSIAGGSSVCIILLLIRAYDKSLVDRVSLRLTAVVSAVDAIKAAAYIVFTYVGTPGAACGGTAWMILFLTNLYTFLSVAIAFNLQWIFIQGKAVESYLEIVYFSVSVGLALATSVPPWAAGRLGLDENYGACWFVAFSSKRNMIWEWCTFLGWNLLGSIYCFFVVIAVVVKLRKNINNIKSMTSSFNQNNDAQNKARRTQRMLNKLAFRISLYALIPLVTQGGWYICELIQMYAHVLNDGFTYWSIIGTDLPGVLNLLAFCLDPALSNALRRIKNDMLDKYGDVNTDSGPNSKRGFKRWMTRTFIGTKKVDATDSPFYRMSATDNTASDDTGVDFISTPHHDDLYAEEQHHQYPTTQADSQSTIVRFPDRNQTDAGIEMQSVSHASSGVHHKRRKNSENERIRKIFRGL</sequence>
<keyword evidence="2 5" id="KW-0812">Transmembrane</keyword>
<dbReference type="OrthoDB" id="2282627at2759"/>
<comment type="caution">
    <text evidence="6">The sequence shown here is derived from an EMBL/GenBank/DDBJ whole genome shotgun (WGS) entry which is preliminary data.</text>
</comment>
<feature type="transmembrane region" description="Helical" evidence="5">
    <location>
        <begin position="149"/>
        <end position="168"/>
    </location>
</feature>
<evidence type="ECO:0000256" key="5">
    <source>
        <dbReference type="SAM" id="Phobius"/>
    </source>
</evidence>